<dbReference type="HOGENOM" id="CLU_812220_0_0_1"/>
<dbReference type="EnsemblPlants" id="Bra038771.1">
    <property type="protein sequence ID" value="Bra038771.1-P"/>
    <property type="gene ID" value="Bra038771"/>
</dbReference>
<dbReference type="eggNOG" id="KOG1116">
    <property type="taxonomic scope" value="Eukaryota"/>
</dbReference>
<evidence type="ECO:0000256" key="3">
    <source>
        <dbReference type="ARBA" id="ARBA00022741"/>
    </source>
</evidence>
<dbReference type="eggNOG" id="KOG1915">
    <property type="taxonomic scope" value="Eukaryota"/>
</dbReference>
<evidence type="ECO:0000256" key="4">
    <source>
        <dbReference type="ARBA" id="ARBA00022777"/>
    </source>
</evidence>
<dbReference type="SUPFAM" id="SSF111331">
    <property type="entry name" value="NAD kinase/diacylglycerol kinase-like"/>
    <property type="match status" value="1"/>
</dbReference>
<dbReference type="EC" id="2.7.1.91" evidence="7"/>
<evidence type="ECO:0000256" key="1">
    <source>
        <dbReference type="ARBA" id="ARBA00004148"/>
    </source>
</evidence>
<keyword evidence="5" id="KW-0067">ATP-binding</keyword>
<dbReference type="Pfam" id="PF00781">
    <property type="entry name" value="DAGK_cat"/>
    <property type="match status" value="1"/>
</dbReference>
<dbReference type="GO" id="GO:0005524">
    <property type="term" value="F:ATP binding"/>
    <property type="evidence" value="ECO:0007669"/>
    <property type="project" value="UniProtKB-KW"/>
</dbReference>
<keyword evidence="4" id="KW-0418">Kinase</keyword>
<proteinExistence type="predicted"/>
<reference evidence="9 10" key="1">
    <citation type="journal article" date="2011" name="Nat. Genet.">
        <title>The genome of the mesopolyploid crop species Brassica rapa.</title>
        <authorList>
            <consortium name="Brassica rapa Genome Sequencing Project Consortium"/>
            <person name="Wang X."/>
            <person name="Wang H."/>
            <person name="Wang J."/>
            <person name="Sun R."/>
            <person name="Wu J."/>
            <person name="Liu S."/>
            <person name="Bai Y."/>
            <person name="Mun J.H."/>
            <person name="Bancroft I."/>
            <person name="Cheng F."/>
            <person name="Huang S."/>
            <person name="Li X."/>
            <person name="Hua W."/>
            <person name="Wang J."/>
            <person name="Wang X."/>
            <person name="Freeling M."/>
            <person name="Pires J.C."/>
            <person name="Paterson A.H."/>
            <person name="Chalhoub B."/>
            <person name="Wang B."/>
            <person name="Hayward A."/>
            <person name="Sharpe A.G."/>
            <person name="Park B.S."/>
            <person name="Weisshaar B."/>
            <person name="Liu B."/>
            <person name="Li B."/>
            <person name="Liu B."/>
            <person name="Tong C."/>
            <person name="Song C."/>
            <person name="Duran C."/>
            <person name="Peng C."/>
            <person name="Geng C."/>
            <person name="Koh C."/>
            <person name="Lin C."/>
            <person name="Edwards D."/>
            <person name="Mu D."/>
            <person name="Shen D."/>
            <person name="Soumpourou E."/>
            <person name="Li F."/>
            <person name="Fraser F."/>
            <person name="Conant G."/>
            <person name="Lassalle G."/>
            <person name="King G.J."/>
            <person name="Bonnema G."/>
            <person name="Tang H."/>
            <person name="Wang H."/>
            <person name="Belcram H."/>
            <person name="Zhou H."/>
            <person name="Hirakawa H."/>
            <person name="Abe H."/>
            <person name="Guo H."/>
            <person name="Wang H."/>
            <person name="Jin H."/>
            <person name="Parkin I.A."/>
            <person name="Batley J."/>
            <person name="Kim J.S."/>
            <person name="Just J."/>
            <person name="Li J."/>
            <person name="Xu J."/>
            <person name="Deng J."/>
            <person name="Kim J.A."/>
            <person name="Li J."/>
            <person name="Yu J."/>
            <person name="Meng J."/>
            <person name="Wang J."/>
            <person name="Min J."/>
            <person name="Poulain J."/>
            <person name="Wang J."/>
            <person name="Hatakeyama K."/>
            <person name="Wu K."/>
            <person name="Wang L."/>
            <person name="Fang L."/>
            <person name="Trick M."/>
            <person name="Links M.G."/>
            <person name="Zhao M."/>
            <person name="Jin M."/>
            <person name="Ramchiary N."/>
            <person name="Drou N."/>
            <person name="Berkman P.J."/>
            <person name="Cai Q."/>
            <person name="Huang Q."/>
            <person name="Li R."/>
            <person name="Tabata S."/>
            <person name="Cheng S."/>
            <person name="Zhang S."/>
            <person name="Zhang S."/>
            <person name="Huang S."/>
            <person name="Sato S."/>
            <person name="Sun S."/>
            <person name="Kwon S.J."/>
            <person name="Choi S.R."/>
            <person name="Lee T.H."/>
            <person name="Fan W."/>
            <person name="Zhao X."/>
            <person name="Tan X."/>
            <person name="Xu X."/>
            <person name="Wang Y."/>
            <person name="Qiu Y."/>
            <person name="Yin Y."/>
            <person name="Li Y."/>
            <person name="Du Y."/>
            <person name="Liao Y."/>
            <person name="Lim Y."/>
            <person name="Narusaka Y."/>
            <person name="Wang Y."/>
            <person name="Wang Z."/>
            <person name="Li Z."/>
            <person name="Wang Z."/>
            <person name="Xiong Z."/>
            <person name="Zhang Z."/>
        </authorList>
    </citation>
    <scope>NUCLEOTIDE SEQUENCE [LARGE SCALE GENOMIC DNA]</scope>
    <source>
        <strain evidence="9 10">cv. Chiifu-401-42</strain>
    </source>
</reference>
<evidence type="ECO:0000313" key="9">
    <source>
        <dbReference type="EnsemblPlants" id="Bra038771.1-P"/>
    </source>
</evidence>
<organism evidence="9 10">
    <name type="scientific">Brassica campestris</name>
    <name type="common">Field mustard</name>
    <dbReference type="NCBI Taxonomy" id="3711"/>
    <lineage>
        <taxon>Eukaryota</taxon>
        <taxon>Viridiplantae</taxon>
        <taxon>Streptophyta</taxon>
        <taxon>Embryophyta</taxon>
        <taxon>Tracheophyta</taxon>
        <taxon>Spermatophyta</taxon>
        <taxon>Magnoliopsida</taxon>
        <taxon>eudicotyledons</taxon>
        <taxon>Gunneridae</taxon>
        <taxon>Pentapetalae</taxon>
        <taxon>rosids</taxon>
        <taxon>malvids</taxon>
        <taxon>Brassicales</taxon>
        <taxon>Brassicaceae</taxon>
        <taxon>Brassiceae</taxon>
        <taxon>Brassica</taxon>
    </lineage>
</organism>
<evidence type="ECO:0000256" key="7">
    <source>
        <dbReference type="ARBA" id="ARBA00044037"/>
    </source>
</evidence>
<dbReference type="GO" id="GO:0071215">
    <property type="term" value="P:cellular response to abscisic acid stimulus"/>
    <property type="evidence" value="ECO:0007669"/>
    <property type="project" value="UniProtKB-ARBA"/>
</dbReference>
<feature type="domain" description="DAGKc" evidence="8">
    <location>
        <begin position="117"/>
        <end position="216"/>
    </location>
</feature>
<dbReference type="PROSITE" id="PS50146">
    <property type="entry name" value="DAGK"/>
    <property type="match status" value="1"/>
</dbReference>
<dbReference type="PANTHER" id="PTHR12358:SF31">
    <property type="entry name" value="ACYLGLYCEROL KINASE, MITOCHONDRIAL"/>
    <property type="match status" value="1"/>
</dbReference>
<name>M4FCF2_BRACM</name>
<dbReference type="GO" id="GO:0009705">
    <property type="term" value="C:plant-type vacuole membrane"/>
    <property type="evidence" value="ECO:0007669"/>
    <property type="project" value="UniProtKB-ARBA"/>
</dbReference>
<keyword evidence="6" id="KW-0472">Membrane</keyword>
<protein>
    <recommendedName>
        <fullName evidence="7">sphingosine kinase</fullName>
        <ecNumber evidence="7">2.7.1.91</ecNumber>
    </recommendedName>
</protein>
<evidence type="ECO:0000259" key="8">
    <source>
        <dbReference type="PROSITE" id="PS50146"/>
    </source>
</evidence>
<keyword evidence="2" id="KW-0808">Transferase</keyword>
<comment type="subcellular location">
    <subcellularLocation>
        <location evidence="1">Vacuole membrane</location>
        <topology evidence="1">Peripheral membrane protein</topology>
    </subcellularLocation>
</comment>
<dbReference type="Gramene" id="Bra038771.1">
    <property type="protein sequence ID" value="Bra038771.1-P"/>
    <property type="gene ID" value="Bra038771"/>
</dbReference>
<dbReference type="Proteomes" id="UP000011750">
    <property type="component" value="Chromosome A03"/>
</dbReference>
<keyword evidence="10" id="KW-1185">Reference proteome</keyword>
<dbReference type="GO" id="GO:0008481">
    <property type="term" value="F:sphingosine kinase activity"/>
    <property type="evidence" value="ECO:0007669"/>
    <property type="project" value="UniProtKB-EC"/>
</dbReference>
<dbReference type="AlphaFoldDB" id="M4FCF2"/>
<evidence type="ECO:0000313" key="10">
    <source>
        <dbReference type="Proteomes" id="UP000011750"/>
    </source>
</evidence>
<dbReference type="Gene3D" id="3.40.50.10330">
    <property type="entry name" value="Probable inorganic polyphosphate/atp-NAD kinase, domain 1"/>
    <property type="match status" value="1"/>
</dbReference>
<evidence type="ECO:0000256" key="6">
    <source>
        <dbReference type="ARBA" id="ARBA00023136"/>
    </source>
</evidence>
<reference evidence="9" key="3">
    <citation type="submission" date="2023-03" db="UniProtKB">
        <authorList>
            <consortium name="EnsemblPlants"/>
        </authorList>
    </citation>
    <scope>IDENTIFICATION</scope>
    <source>
        <strain evidence="9">cv. Chiifu-401-42</strain>
    </source>
</reference>
<evidence type="ECO:0000256" key="2">
    <source>
        <dbReference type="ARBA" id="ARBA00022679"/>
    </source>
</evidence>
<sequence length="342" mass="38419">MDPLQPDNDHLPSPPLISDRVLINGVVTPLTLTAEGELQWTTEPGRVKSTTEKEILSFAVEGNKVRVKTLVERTGSSICCGGSGGDYARKDFVFEPLYDESRNLWCDKLRQHLHSLGRPKRLLVFVNPFGGKKTARKIFLEEVKPLFDDADVQLDVQETKYQLHAKEMVRSMDVSRYDGIVCVSGDGVLVEVVNGLLEREDWRTALKLPIGMVPAGHRRSLDVATIAQGTTKFFSVLMLAWAIFERANAYYKDSAHKEERATLLDDWVNMEAGFGSLGDVSVVQSLLPKKLKKRKAISREDGSTAYQEYTDYLFPDESQTMANLKILEAAHRWKKQKAGECV</sequence>
<dbReference type="STRING" id="51351.M4FCF2"/>
<dbReference type="GO" id="GO:0006665">
    <property type="term" value="P:sphingolipid metabolic process"/>
    <property type="evidence" value="ECO:0007669"/>
    <property type="project" value="UniProtKB-ARBA"/>
</dbReference>
<dbReference type="InterPro" id="IPR050187">
    <property type="entry name" value="Lipid_Phosphate_FormReg"/>
</dbReference>
<dbReference type="InterPro" id="IPR001206">
    <property type="entry name" value="Diacylglycerol_kinase_cat_dom"/>
</dbReference>
<dbReference type="FunFam" id="3.40.50.10330:FF:000005">
    <property type="entry name" value="Sphingosine kinase 2"/>
    <property type="match status" value="1"/>
</dbReference>
<keyword evidence="3" id="KW-0547">Nucleotide-binding</keyword>
<dbReference type="InParanoid" id="M4FCF2"/>
<accession>M4FCF2</accession>
<evidence type="ECO:0000256" key="5">
    <source>
        <dbReference type="ARBA" id="ARBA00022840"/>
    </source>
</evidence>
<dbReference type="InterPro" id="IPR017438">
    <property type="entry name" value="ATP-NAD_kinase_N"/>
</dbReference>
<dbReference type="SMART" id="SM00046">
    <property type="entry name" value="DAGKc"/>
    <property type="match status" value="1"/>
</dbReference>
<reference evidence="9 10" key="2">
    <citation type="journal article" date="2018" name="Hortic Res">
        <title>Improved Brassica rapa reference genome by single-molecule sequencing and chromosome conformation capture technologies.</title>
        <authorList>
            <person name="Zhang L."/>
            <person name="Cai X."/>
            <person name="Wu J."/>
            <person name="Liu M."/>
            <person name="Grob S."/>
            <person name="Cheng F."/>
            <person name="Liang J."/>
            <person name="Cai C."/>
            <person name="Liu Z."/>
            <person name="Liu B."/>
            <person name="Wang F."/>
            <person name="Li S."/>
            <person name="Liu F."/>
            <person name="Li X."/>
            <person name="Cheng L."/>
            <person name="Yang W."/>
            <person name="Li M.H."/>
            <person name="Grossniklaus U."/>
            <person name="Zheng H."/>
            <person name="Wang X."/>
        </authorList>
    </citation>
    <scope>NUCLEOTIDE SEQUENCE [LARGE SCALE GENOMIC DNA]</scope>
    <source>
        <strain evidence="9 10">cv. Chiifu-401-42</strain>
    </source>
</reference>
<dbReference type="InterPro" id="IPR016064">
    <property type="entry name" value="NAD/diacylglycerol_kinase_sf"/>
</dbReference>
<dbReference type="PANTHER" id="PTHR12358">
    <property type="entry name" value="SPHINGOSINE KINASE"/>
    <property type="match status" value="1"/>
</dbReference>